<dbReference type="AlphaFoldDB" id="A0A2S7K016"/>
<keyword evidence="2" id="KW-0472">Membrane</keyword>
<feature type="transmembrane region" description="Helical" evidence="2">
    <location>
        <begin position="82"/>
        <end position="101"/>
    </location>
</feature>
<dbReference type="InterPro" id="IPR021877">
    <property type="entry name" value="DUF3487"/>
</dbReference>
<comment type="caution">
    <text evidence="3">The sequence shown here is derived from an EMBL/GenBank/DDBJ whole genome shotgun (WGS) entry which is preliminary data.</text>
</comment>
<feature type="transmembrane region" description="Helical" evidence="2">
    <location>
        <begin position="107"/>
        <end position="129"/>
    </location>
</feature>
<organism evidence="3 4">
    <name type="scientific">Hyphococcus luteus</name>
    <dbReference type="NCBI Taxonomy" id="2058213"/>
    <lineage>
        <taxon>Bacteria</taxon>
        <taxon>Pseudomonadati</taxon>
        <taxon>Pseudomonadota</taxon>
        <taxon>Alphaproteobacteria</taxon>
        <taxon>Parvularculales</taxon>
        <taxon>Parvularculaceae</taxon>
        <taxon>Hyphococcus</taxon>
    </lineage>
</organism>
<dbReference type="NCBIfam" id="TIGR03750">
    <property type="entry name" value="conj_TIGR03750"/>
    <property type="match status" value="1"/>
</dbReference>
<proteinExistence type="predicted"/>
<sequence length="172" mass="19811">MASEPRRTRRSRHGRRRRRHRRRHSRRHPQQRHRLHHRPLRRSNKGLSSPVMSSPRDDLDHVLAIRVNDPPTVFRGCTAGELIFIAVLSLAMLLPLCTFVASFVGGWMLGLGAAFLLMLGSVFVSATILQRIKRNRPPGYYQQLIPIALHRRGIVKSRFRLPKGKLALGRTR</sequence>
<feature type="compositionally biased region" description="Basic residues" evidence="1">
    <location>
        <begin position="7"/>
        <end position="44"/>
    </location>
</feature>
<keyword evidence="4" id="KW-1185">Reference proteome</keyword>
<dbReference type="EMBL" id="PJCH01000016">
    <property type="protein sequence ID" value="PQA85865.1"/>
    <property type="molecule type" value="Genomic_DNA"/>
</dbReference>
<evidence type="ECO:0000256" key="1">
    <source>
        <dbReference type="SAM" id="MobiDB-lite"/>
    </source>
</evidence>
<name>A0A2S7K016_9PROT</name>
<dbReference type="Pfam" id="PF11990">
    <property type="entry name" value="DUF3487"/>
    <property type="match status" value="1"/>
</dbReference>
<dbReference type="OrthoDB" id="8907898at2"/>
<keyword evidence="2" id="KW-1133">Transmembrane helix</keyword>
<evidence type="ECO:0000313" key="3">
    <source>
        <dbReference type="EMBL" id="PQA85865.1"/>
    </source>
</evidence>
<gene>
    <name evidence="3" type="ORF">CW354_20235</name>
</gene>
<reference evidence="3 4" key="1">
    <citation type="submission" date="2017-12" db="EMBL/GenBank/DDBJ databases">
        <authorList>
            <person name="Hurst M.R.H."/>
        </authorList>
    </citation>
    <scope>NUCLEOTIDE SEQUENCE [LARGE SCALE GENOMIC DNA]</scope>
    <source>
        <strain evidence="3 4">SY-3-19</strain>
    </source>
</reference>
<evidence type="ECO:0000313" key="4">
    <source>
        <dbReference type="Proteomes" id="UP000239504"/>
    </source>
</evidence>
<feature type="region of interest" description="Disordered" evidence="1">
    <location>
        <begin position="1"/>
        <end position="55"/>
    </location>
</feature>
<protein>
    <submittedName>
        <fullName evidence="3">TIGR03750 family conjugal transfer protein</fullName>
    </submittedName>
</protein>
<evidence type="ECO:0000256" key="2">
    <source>
        <dbReference type="SAM" id="Phobius"/>
    </source>
</evidence>
<accession>A0A2S7K016</accession>
<keyword evidence="2" id="KW-0812">Transmembrane</keyword>
<dbReference type="Proteomes" id="UP000239504">
    <property type="component" value="Unassembled WGS sequence"/>
</dbReference>